<dbReference type="OrthoDB" id="5990676at2759"/>
<evidence type="ECO:0000256" key="7">
    <source>
        <dbReference type="ARBA" id="ARBA00022490"/>
    </source>
</evidence>
<dbReference type="GO" id="GO:0042383">
    <property type="term" value="C:sarcolemma"/>
    <property type="evidence" value="ECO:0007669"/>
    <property type="project" value="UniProtKB-SubCell"/>
</dbReference>
<accession>A0A7R8WFI8</accession>
<dbReference type="Pfam" id="PF05454">
    <property type="entry name" value="DAG1"/>
    <property type="match status" value="2"/>
</dbReference>
<dbReference type="GO" id="GO:0005576">
    <property type="term" value="C:extracellular region"/>
    <property type="evidence" value="ECO:0007669"/>
    <property type="project" value="UniProtKB-SubCell"/>
</dbReference>
<evidence type="ECO:0000256" key="6">
    <source>
        <dbReference type="ARBA" id="ARBA00022475"/>
    </source>
</evidence>
<evidence type="ECO:0000256" key="12">
    <source>
        <dbReference type="ARBA" id="ARBA00022989"/>
    </source>
</evidence>
<dbReference type="GO" id="GO:0021675">
    <property type="term" value="P:nerve development"/>
    <property type="evidence" value="ECO:0007669"/>
    <property type="project" value="TreeGrafter"/>
</dbReference>
<dbReference type="SUPFAM" id="SSF49313">
    <property type="entry name" value="Cadherin-like"/>
    <property type="match status" value="2"/>
</dbReference>
<dbReference type="Gene3D" id="2.60.40.10">
    <property type="entry name" value="Immunoglobulins"/>
    <property type="match status" value="2"/>
</dbReference>
<keyword evidence="14" id="KW-1015">Disulfide bond</keyword>
<evidence type="ECO:0000256" key="8">
    <source>
        <dbReference type="ARBA" id="ARBA00022525"/>
    </source>
</evidence>
<dbReference type="EMBL" id="OB662419">
    <property type="protein sequence ID" value="CAD7230030.1"/>
    <property type="molecule type" value="Genomic_DNA"/>
</dbReference>
<evidence type="ECO:0000256" key="18">
    <source>
        <dbReference type="ARBA" id="ARBA00023257"/>
    </source>
</evidence>
<dbReference type="GO" id="GO:0005509">
    <property type="term" value="F:calcium ion binding"/>
    <property type="evidence" value="ECO:0007669"/>
    <property type="project" value="InterPro"/>
</dbReference>
<keyword evidence="13" id="KW-0770">Synapse</keyword>
<evidence type="ECO:0000256" key="25">
    <source>
        <dbReference type="SAM" id="MobiDB-lite"/>
    </source>
</evidence>
<keyword evidence="17" id="KW-0539">Nucleus</keyword>
<dbReference type="GO" id="GO:0007411">
    <property type="term" value="P:axon guidance"/>
    <property type="evidence" value="ECO:0007669"/>
    <property type="project" value="TreeGrafter"/>
</dbReference>
<dbReference type="AlphaFoldDB" id="A0A7R8WFI8"/>
<dbReference type="GO" id="GO:0005654">
    <property type="term" value="C:nucleoplasm"/>
    <property type="evidence" value="ECO:0007669"/>
    <property type="project" value="UniProtKB-SubCell"/>
</dbReference>
<evidence type="ECO:0000256" key="13">
    <source>
        <dbReference type="ARBA" id="ARBA00023018"/>
    </source>
</evidence>
<feature type="compositionally biased region" description="Acidic residues" evidence="25">
    <location>
        <begin position="129"/>
        <end position="139"/>
    </location>
</feature>
<evidence type="ECO:0000256" key="21">
    <source>
        <dbReference type="ARBA" id="ARBA00026224"/>
    </source>
</evidence>
<dbReference type="Gene3D" id="3.30.70.1040">
    <property type="entry name" value="Dystroglycan, domain 2"/>
    <property type="match status" value="1"/>
</dbReference>
<name>A0A7R8WFI8_9CRUS</name>
<dbReference type="GO" id="GO:0016011">
    <property type="term" value="C:dystroglycan complex"/>
    <property type="evidence" value="ECO:0007669"/>
    <property type="project" value="TreeGrafter"/>
</dbReference>
<keyword evidence="18" id="KW-0628">Postsynaptic cell membrane</keyword>
<gene>
    <name evidence="27" type="ORF">CTOB1V02_LOCUS7894</name>
</gene>
<keyword evidence="9" id="KW-0597">Phosphoprotein</keyword>
<dbReference type="InterPro" id="IPR006644">
    <property type="entry name" value="Cadg"/>
</dbReference>
<keyword evidence="11" id="KW-0732">Signal</keyword>
<evidence type="ECO:0000256" key="20">
    <source>
        <dbReference type="ARBA" id="ARBA00024991"/>
    </source>
</evidence>
<dbReference type="InterPro" id="IPR008465">
    <property type="entry name" value="DAG1_C"/>
</dbReference>
<protein>
    <recommendedName>
        <fullName evidence="21">Dystroglycan 1</fullName>
    </recommendedName>
    <alternativeName>
        <fullName evidence="23">Dystroglycan</fullName>
    </alternativeName>
    <alternativeName>
        <fullName evidence="22">Dystrophin-associated glycoprotein 1</fullName>
    </alternativeName>
</protein>
<evidence type="ECO:0000256" key="5">
    <source>
        <dbReference type="ARBA" id="ARBA00004642"/>
    </source>
</evidence>
<feature type="compositionally biased region" description="Pro residues" evidence="25">
    <location>
        <begin position="320"/>
        <end position="330"/>
    </location>
</feature>
<feature type="region of interest" description="Disordered" evidence="25">
    <location>
        <begin position="109"/>
        <end position="139"/>
    </location>
</feature>
<dbReference type="GO" id="GO:0043236">
    <property type="term" value="F:laminin binding"/>
    <property type="evidence" value="ECO:0007669"/>
    <property type="project" value="TreeGrafter"/>
</dbReference>
<evidence type="ECO:0000256" key="9">
    <source>
        <dbReference type="ARBA" id="ARBA00022553"/>
    </source>
</evidence>
<evidence type="ECO:0000256" key="10">
    <source>
        <dbReference type="ARBA" id="ARBA00022692"/>
    </source>
</evidence>
<evidence type="ECO:0000256" key="11">
    <source>
        <dbReference type="ARBA" id="ARBA00022729"/>
    </source>
</evidence>
<keyword evidence="7" id="KW-0963">Cytoplasm</keyword>
<evidence type="ECO:0000313" key="27">
    <source>
        <dbReference type="EMBL" id="CAD7230030.1"/>
    </source>
</evidence>
<evidence type="ECO:0000256" key="15">
    <source>
        <dbReference type="ARBA" id="ARBA00023180"/>
    </source>
</evidence>
<keyword evidence="6" id="KW-1003">Cell membrane</keyword>
<keyword evidence="10 26" id="KW-0812">Transmembrane</keyword>
<dbReference type="GO" id="GO:0005856">
    <property type="term" value="C:cytoskeleton"/>
    <property type="evidence" value="ECO:0007669"/>
    <property type="project" value="UniProtKB-SubCell"/>
</dbReference>
<keyword evidence="8" id="KW-0964">Secreted</keyword>
<evidence type="ECO:0000256" key="16">
    <source>
        <dbReference type="ARBA" id="ARBA00023212"/>
    </source>
</evidence>
<keyword evidence="26" id="KW-0472">Membrane</keyword>
<organism evidence="27">
    <name type="scientific">Cyprideis torosa</name>
    <dbReference type="NCBI Taxonomy" id="163714"/>
    <lineage>
        <taxon>Eukaryota</taxon>
        <taxon>Metazoa</taxon>
        <taxon>Ecdysozoa</taxon>
        <taxon>Arthropoda</taxon>
        <taxon>Crustacea</taxon>
        <taxon>Oligostraca</taxon>
        <taxon>Ostracoda</taxon>
        <taxon>Podocopa</taxon>
        <taxon>Podocopida</taxon>
        <taxon>Cytherocopina</taxon>
        <taxon>Cytheroidea</taxon>
        <taxon>Cytherideidae</taxon>
        <taxon>Cyprideis</taxon>
    </lineage>
</organism>
<feature type="region of interest" description="Disordered" evidence="25">
    <location>
        <begin position="151"/>
        <end position="197"/>
    </location>
</feature>
<keyword evidence="15" id="KW-0325">Glycoprotein</keyword>
<dbReference type="GO" id="GO:0045211">
    <property type="term" value="C:postsynaptic membrane"/>
    <property type="evidence" value="ECO:0007669"/>
    <property type="project" value="UniProtKB-SubCell"/>
</dbReference>
<dbReference type="InterPro" id="IPR030398">
    <property type="entry name" value="SEA_DG_dom"/>
</dbReference>
<keyword evidence="12 26" id="KW-1133">Transmembrane helix</keyword>
<feature type="region of interest" description="Disordered" evidence="25">
    <location>
        <begin position="807"/>
        <end position="830"/>
    </location>
</feature>
<dbReference type="PROSITE" id="PS51699">
    <property type="entry name" value="SEA_DG"/>
    <property type="match status" value="2"/>
</dbReference>
<evidence type="ECO:0000256" key="26">
    <source>
        <dbReference type="SAM" id="Phobius"/>
    </source>
</evidence>
<dbReference type="SMART" id="SM00736">
    <property type="entry name" value="CADG"/>
    <property type="match status" value="2"/>
</dbReference>
<comment type="function">
    <text evidence="19">The dystroglycan complex is involved in a number of processes including laminin and basement membrane assembly, sarcolemmal stability, cell survival, peripheral nerve myelination, nodal structure, cell migration, and epithelial polarization.</text>
</comment>
<evidence type="ECO:0000256" key="23">
    <source>
        <dbReference type="ARBA" id="ARBA00031034"/>
    </source>
</evidence>
<dbReference type="PANTHER" id="PTHR21559:SF21">
    <property type="entry name" value="DYSTROGLYCAN 1"/>
    <property type="match status" value="1"/>
</dbReference>
<dbReference type="GO" id="GO:0002009">
    <property type="term" value="P:morphogenesis of an epithelium"/>
    <property type="evidence" value="ECO:0007669"/>
    <property type="project" value="TreeGrafter"/>
</dbReference>
<dbReference type="PANTHER" id="PTHR21559">
    <property type="entry name" value="DYSTROGLYCAN-RELATED"/>
    <property type="match status" value="1"/>
</dbReference>
<reference evidence="27" key="1">
    <citation type="submission" date="2020-11" db="EMBL/GenBank/DDBJ databases">
        <authorList>
            <person name="Tran Van P."/>
        </authorList>
    </citation>
    <scope>NUCLEOTIDE SEQUENCE</scope>
</reference>
<dbReference type="SUPFAM" id="SSF111006">
    <property type="entry name" value="Dystroglycan, domain 2"/>
    <property type="match status" value="1"/>
</dbReference>
<dbReference type="InterPro" id="IPR015919">
    <property type="entry name" value="Cadherin-like_sf"/>
</dbReference>
<evidence type="ECO:0000256" key="24">
    <source>
        <dbReference type="ARBA" id="ARBA00034100"/>
    </source>
</evidence>
<feature type="transmembrane region" description="Helical" evidence="26">
    <location>
        <begin position="836"/>
        <end position="862"/>
    </location>
</feature>
<feature type="compositionally biased region" description="Low complexity" evidence="25">
    <location>
        <begin position="267"/>
        <end position="289"/>
    </location>
</feature>
<evidence type="ECO:0000256" key="1">
    <source>
        <dbReference type="ARBA" id="ARBA00004135"/>
    </source>
</evidence>
<evidence type="ECO:0000256" key="17">
    <source>
        <dbReference type="ARBA" id="ARBA00023242"/>
    </source>
</evidence>
<dbReference type="InterPro" id="IPR027468">
    <property type="entry name" value="Alpha-dystroglycan_domain_2"/>
</dbReference>
<comment type="subcellular location">
    <subcellularLocation>
        <location evidence="1">Cell membrane</location>
        <location evidence="1">Sarcolemma</location>
    </subcellularLocation>
    <subcellularLocation>
        <location evidence="4">Cell membrane</location>
        <topology evidence="4">Single-pass type I membrane protein</topology>
    </subcellularLocation>
    <subcellularLocation>
        <location evidence="3">Cytoplasm</location>
        <location evidence="3">Cytoskeleton</location>
    </subcellularLocation>
    <subcellularLocation>
        <location evidence="5">Nucleus</location>
        <location evidence="5">Nucleoplasm</location>
    </subcellularLocation>
    <subcellularLocation>
        <location evidence="24">Postsynaptic cell membrane</location>
    </subcellularLocation>
    <subcellularLocation>
        <location evidence="2">Secreted</location>
        <location evidence="2">Extracellular space</location>
    </subcellularLocation>
</comment>
<feature type="region of interest" description="Disordered" evidence="25">
    <location>
        <begin position="899"/>
        <end position="970"/>
    </location>
</feature>
<evidence type="ECO:0000256" key="3">
    <source>
        <dbReference type="ARBA" id="ARBA00004245"/>
    </source>
</evidence>
<evidence type="ECO:0000256" key="4">
    <source>
        <dbReference type="ARBA" id="ARBA00004251"/>
    </source>
</evidence>
<evidence type="ECO:0000256" key="2">
    <source>
        <dbReference type="ARBA" id="ARBA00004239"/>
    </source>
</evidence>
<sequence>MRRIGLPDDIMLIQAPPDTNPLKDGSSLIHGLGDGFKGKIKADRPLWIQWQIGCGGQISQKFSSLFASIQRDSSDGTLSEVIQHPLVGWHVTEFTPTLRILVRRQVMEGSGDGDISTPAHPSGGKAPVDQEEDDEDVYDDEVGTERSVVNFEEGSGGGAVPVDDAGKTTADYPATRPGSHTTGTVILEGTGPPVDEEEEKDLYTPVLFTPLITKGPYTTPQPGPARPTIVLSSYDFDQEDGDLMTPVFIPPDEEHSSSSVIETSPIVPSTSVEVESSPSIIEPSLTTSPVDEFTMLPPLPEVPTDTERPAPEEEEEPPRPPEPPPAPINNPPRVVTRFEKQAFIEGQPFTLRVPSDMFYDDEQGDTRSLRLSLKDKGYKELPWDSWIQLGDKRTEIRGLPLEANIGRWIYQLEAEDEYGASASDSLDIMIRQDPQSRIINHKFSLELAITQKGKHAFNEMTKLSQDLLLVQKLADLYGDPNWESIQVLNISQDPFSNVVTFSWRNFTLPSRTCPDRLLRELANILVDTNRGELSFATKESFRPEFNAKDARLEYAHACANYDPPIRPEPVTPPTKTNYAPIVNSAIDKITAHQGELLRYVVPEDTFYDTEDGDTRNMLLSLRVTDTDTPIPPNNWLQFDIKNQEFYGIPLKGDLGKREYTLMCADRDGEHARDALVVYVEHRPMFEHFNVEFTVEFEGDYTTFINSTRDKTRIVEKIADQFGDRTPEHVVVMDVRSGDRLSNGNTVVVAWRNKTIPKRPCPSKLIKELRTKVLDEHGMVSASLVDRFAPDFIVTHAEMIPLEDCLGQLTPTKELPPNRGGLPPDSTPSSSTGAEEFLATFLVPTVVVIALILAAAILACLLYRRNRKGSLTVRNSSYHKGVAPVIMAEELDDMKIEPTKEPVILRNDSASIPPPSYRNPSGHSTPAERTPLRDLSGPYHPPPPFAVDNRGSMGRPKPNSTFRKPPPYVPP</sequence>
<keyword evidence="16" id="KW-0206">Cytoskeleton</keyword>
<dbReference type="InterPro" id="IPR013783">
    <property type="entry name" value="Ig-like_fold"/>
</dbReference>
<evidence type="ECO:0000256" key="22">
    <source>
        <dbReference type="ARBA" id="ARBA00030092"/>
    </source>
</evidence>
<evidence type="ECO:0000256" key="19">
    <source>
        <dbReference type="ARBA" id="ARBA00023567"/>
    </source>
</evidence>
<comment type="function">
    <text evidence="20">Transmembrane protein that plays important roles in connecting the extracellular matrix to the cytoskeleton. Acts as a cell adhesion receptor in both muscle and non-muscle tissues. Receptor for both DMD and UTRN and, through these interactions, scaffolds axin to the cytoskeleton. Also functions in cell adhesion-mediated signaling and implicated in cell polarity.</text>
</comment>
<feature type="region of interest" description="Disordered" evidence="25">
    <location>
        <begin position="267"/>
        <end position="332"/>
    </location>
</feature>
<evidence type="ECO:0000256" key="14">
    <source>
        <dbReference type="ARBA" id="ARBA00023157"/>
    </source>
</evidence>
<proteinExistence type="predicted"/>